<keyword evidence="2" id="KW-1185">Reference proteome</keyword>
<evidence type="ECO:0000313" key="2">
    <source>
        <dbReference type="Proteomes" id="UP000000378"/>
    </source>
</evidence>
<dbReference type="KEGG" id="slp:Slip_1511"/>
<name>D7CNI9_SYNLT</name>
<dbReference type="AlphaFoldDB" id="D7CNI9"/>
<reference evidence="1 2" key="2">
    <citation type="journal article" date="2010" name="Stand. Genomic Sci.">
        <title>Complete genome sequence of Syntrophothermus lipocalidus type strain (TGB-C1).</title>
        <authorList>
            <person name="Djao O.D."/>
            <person name="Zhang X."/>
            <person name="Lucas S."/>
            <person name="Lapidus A."/>
            <person name="Del Rio T.G."/>
            <person name="Nolan M."/>
            <person name="Tice H."/>
            <person name="Cheng J.F."/>
            <person name="Han C."/>
            <person name="Tapia R."/>
            <person name="Goodwin L."/>
            <person name="Pitluck S."/>
            <person name="Liolios K."/>
            <person name="Ivanova N."/>
            <person name="Mavromatis K."/>
            <person name="Mikhailova N."/>
            <person name="Ovchinnikova G."/>
            <person name="Pati A."/>
            <person name="Brambilla E."/>
            <person name="Chen A."/>
            <person name="Palaniappan K."/>
            <person name="Land M."/>
            <person name="Hauser L."/>
            <person name="Chang Y.J."/>
            <person name="Jeffries C.D."/>
            <person name="Rohde M."/>
            <person name="Sikorski J."/>
            <person name="Spring S."/>
            <person name="Goker M."/>
            <person name="Detter J.C."/>
            <person name="Woyke T."/>
            <person name="Bristow J."/>
            <person name="Eisen J.A."/>
            <person name="Markowitz V."/>
            <person name="Hugenholtz P."/>
            <person name="Kyrpides N.C."/>
            <person name="Klenk H.P."/>
        </authorList>
    </citation>
    <scope>NUCLEOTIDE SEQUENCE [LARGE SCALE GENOMIC DNA]</scope>
    <source>
        <strain evidence="2">DSM 12680 / TGB-C1</strain>
    </source>
</reference>
<dbReference type="Proteomes" id="UP000000378">
    <property type="component" value="Chromosome"/>
</dbReference>
<accession>D7CNI9</accession>
<dbReference type="HOGENOM" id="CLU_077663_2_1_9"/>
<keyword evidence="1" id="KW-0449">Lipoprotein</keyword>
<dbReference type="InterPro" id="IPR014247">
    <property type="entry name" value="Spore_lipoprot_YhcN/YlaJ"/>
</dbReference>
<dbReference type="GO" id="GO:0030435">
    <property type="term" value="P:sporulation resulting in formation of a cellular spore"/>
    <property type="evidence" value="ECO:0007669"/>
    <property type="project" value="InterPro"/>
</dbReference>
<reference evidence="2" key="1">
    <citation type="journal article" date="2010" name="Stand. Genomic Sci.">
        <title>Complete genome sequence of Syntrophothermus lipocalidus type strain (TGB-C1T).</title>
        <authorList>
            <consortium name="US DOE Joint Genome Institute (JGI-PGF)"/>
            <person name="Djao O."/>
            <person name="Zhang X."/>
            <person name="Lucas S."/>
            <person name="Lapidus A."/>
            <person name="Glavina Del Rio T."/>
            <person name="Nolan M."/>
            <person name="Tice H."/>
            <person name="Cheng J."/>
            <person name="Han C."/>
            <person name="Tapia R."/>
            <person name="Goodwin L."/>
            <person name="Pitluck S."/>
            <person name="Liolios K."/>
            <person name="Ivanova N."/>
            <person name="Mavromatis K."/>
            <person name="Mikhailova N."/>
            <person name="Ovchinnikova G."/>
            <person name="Pati A."/>
            <person name="Brambilla E."/>
            <person name="Chen A."/>
            <person name="Palaniappan K."/>
            <person name="Land M."/>
            <person name="Hauser L."/>
            <person name="Chang Y."/>
            <person name="Jeffries C."/>
            <person name="Rohde M."/>
            <person name="Sikorski J."/>
            <person name="Spring S."/>
            <person name="Goker M."/>
            <person name="Detter J."/>
            <person name="Woyke T."/>
            <person name="Bristow J."/>
            <person name="Eisen J."/>
            <person name="Markowitz V."/>
            <person name="Hugenholtz P."/>
            <person name="Kyrpides N."/>
            <person name="Klenk H."/>
        </authorList>
    </citation>
    <scope>NUCLEOTIDE SEQUENCE [LARGE SCALE GENOMIC DNA]</scope>
    <source>
        <strain evidence="2">DSM 12680 / TGB-C1</strain>
    </source>
</reference>
<dbReference type="PROSITE" id="PS51257">
    <property type="entry name" value="PROKAR_LIPOPROTEIN"/>
    <property type="match status" value="1"/>
</dbReference>
<sequence>MKKSWLRVLTLITTLLFILTGAIGCEKSQKTTPAKKPATVRKTVTQPQKKPVTSTITATEADRIAKCLAQEAVKVKGVNKAYVVIDTTGAKPNAYVGVNLTPDVKGAQTDKVKKEVEKKLKSAEPRLSTVNVTSDPDLVKRIRDLASAIAKGRPISGFADEIKELARRIKPTSR</sequence>
<dbReference type="Pfam" id="PF09580">
    <property type="entry name" value="Spore_YhcN_YlaJ"/>
    <property type="match status" value="1"/>
</dbReference>
<dbReference type="RefSeq" id="WP_013175676.1">
    <property type="nucleotide sequence ID" value="NC_014220.1"/>
</dbReference>
<evidence type="ECO:0000313" key="1">
    <source>
        <dbReference type="EMBL" id="ADI02274.1"/>
    </source>
</evidence>
<dbReference type="eggNOG" id="ENOG5032YMT">
    <property type="taxonomic scope" value="Bacteria"/>
</dbReference>
<dbReference type="NCBIfam" id="TIGR02898">
    <property type="entry name" value="spore_YhcN_YlaJ"/>
    <property type="match status" value="1"/>
</dbReference>
<organism evidence="1 2">
    <name type="scientific">Syntrophothermus lipocalidus (strain DSM 12680 / TGB-C1)</name>
    <dbReference type="NCBI Taxonomy" id="643648"/>
    <lineage>
        <taxon>Bacteria</taxon>
        <taxon>Bacillati</taxon>
        <taxon>Bacillota</taxon>
        <taxon>Clostridia</taxon>
        <taxon>Eubacteriales</taxon>
        <taxon>Syntrophomonadaceae</taxon>
        <taxon>Syntrophothermus</taxon>
    </lineage>
</organism>
<dbReference type="OrthoDB" id="1707228at2"/>
<proteinExistence type="predicted"/>
<dbReference type="InterPro" id="IPR019076">
    <property type="entry name" value="Spore_lipoprot_YhcN/YlaJ-like"/>
</dbReference>
<protein>
    <submittedName>
        <fullName evidence="1">Sporulation lipoprotein, YhcN/YlaJ family</fullName>
    </submittedName>
</protein>
<dbReference type="STRING" id="643648.Slip_1511"/>
<dbReference type="EMBL" id="CP002048">
    <property type="protein sequence ID" value="ADI02274.1"/>
    <property type="molecule type" value="Genomic_DNA"/>
</dbReference>
<gene>
    <name evidence="1" type="ordered locus">Slip_1511</name>
</gene>